<protein>
    <recommendedName>
        <fullName evidence="1">SGNH hydrolase-type esterase domain-containing protein</fullName>
    </recommendedName>
</protein>
<dbReference type="Proteomes" id="UP000051386">
    <property type="component" value="Unassembled WGS sequence"/>
</dbReference>
<reference evidence="2 3" key="1">
    <citation type="submission" date="2015-05" db="EMBL/GenBank/DDBJ databases">
        <title>Genome sequencing and analysis of members of genus Stenotrophomonas.</title>
        <authorList>
            <person name="Patil P.P."/>
            <person name="Midha S."/>
            <person name="Patil P.B."/>
        </authorList>
    </citation>
    <scope>NUCLEOTIDE SEQUENCE [LARGE SCALE GENOMIC DNA]</scope>
    <source>
        <strain evidence="2 3">DSM 21508</strain>
    </source>
</reference>
<evidence type="ECO:0000259" key="1">
    <source>
        <dbReference type="Pfam" id="PF13472"/>
    </source>
</evidence>
<dbReference type="Pfam" id="PF13472">
    <property type="entry name" value="Lipase_GDSL_2"/>
    <property type="match status" value="1"/>
</dbReference>
<dbReference type="InterPro" id="IPR051532">
    <property type="entry name" value="Ester_Hydrolysis_Enzymes"/>
</dbReference>
<gene>
    <name evidence="2" type="ORF">ABB28_10715</name>
</gene>
<dbReference type="EMBL" id="LDJK01000045">
    <property type="protein sequence ID" value="KRG73464.1"/>
    <property type="molecule type" value="Genomic_DNA"/>
</dbReference>
<sequence length="231" mass="25289">MLAFSSQAAAAIPVDGSTSQILIEEYGDSTTVGYTKMPTETIVAAINQPNTLQQLLSNEFGARVVVKNEGVGGIQSSDALAGTDGVHQSWETVMRNSTAQIVSLNFALNDAFFFSQPVAGKPSVSPQGYKAAMAELISIARKYGKEVVLYEPNPSCHPAREPILAYYVMHLDELAAEQNVPLVSQYWEIVSSPNWQSRLSDCTHPRPELYRAKGENAYQVVRHLVKRLVSE</sequence>
<proteinExistence type="predicted"/>
<dbReference type="PATRIC" id="fig|517011.3.peg.1857"/>
<keyword evidence="3" id="KW-1185">Reference proteome</keyword>
<dbReference type="AlphaFoldDB" id="A0A0R0D8A5"/>
<dbReference type="GO" id="GO:0016788">
    <property type="term" value="F:hydrolase activity, acting on ester bonds"/>
    <property type="evidence" value="ECO:0007669"/>
    <property type="project" value="UniProtKB-ARBA"/>
</dbReference>
<evidence type="ECO:0000313" key="2">
    <source>
        <dbReference type="EMBL" id="KRG73464.1"/>
    </source>
</evidence>
<feature type="domain" description="SGNH hydrolase-type esterase" evidence="1">
    <location>
        <begin position="26"/>
        <end position="212"/>
    </location>
</feature>
<evidence type="ECO:0000313" key="3">
    <source>
        <dbReference type="Proteomes" id="UP000051386"/>
    </source>
</evidence>
<dbReference type="SUPFAM" id="SSF52266">
    <property type="entry name" value="SGNH hydrolase"/>
    <property type="match status" value="1"/>
</dbReference>
<dbReference type="CDD" id="cd00229">
    <property type="entry name" value="SGNH_hydrolase"/>
    <property type="match status" value="1"/>
</dbReference>
<organism evidence="2 3">
    <name type="scientific">Stenotrophomonas chelatiphaga</name>
    <dbReference type="NCBI Taxonomy" id="517011"/>
    <lineage>
        <taxon>Bacteria</taxon>
        <taxon>Pseudomonadati</taxon>
        <taxon>Pseudomonadota</taxon>
        <taxon>Gammaproteobacteria</taxon>
        <taxon>Lysobacterales</taxon>
        <taxon>Lysobacteraceae</taxon>
        <taxon>Stenotrophomonas</taxon>
    </lineage>
</organism>
<name>A0A0R0D8A5_9GAMM</name>
<dbReference type="InterPro" id="IPR036514">
    <property type="entry name" value="SGNH_hydro_sf"/>
</dbReference>
<dbReference type="InterPro" id="IPR013830">
    <property type="entry name" value="SGNH_hydro"/>
</dbReference>
<comment type="caution">
    <text evidence="2">The sequence shown here is derived from an EMBL/GenBank/DDBJ whole genome shotgun (WGS) entry which is preliminary data.</text>
</comment>
<dbReference type="Gene3D" id="3.40.50.1110">
    <property type="entry name" value="SGNH hydrolase"/>
    <property type="match status" value="1"/>
</dbReference>
<dbReference type="PANTHER" id="PTHR30383">
    <property type="entry name" value="THIOESTERASE 1/PROTEASE 1/LYSOPHOSPHOLIPASE L1"/>
    <property type="match status" value="1"/>
</dbReference>
<accession>A0A0R0D8A5</accession>